<comment type="caution">
    <text evidence="1">The sequence shown here is derived from an EMBL/GenBank/DDBJ whole genome shotgun (WGS) entry which is preliminary data.</text>
</comment>
<gene>
    <name evidence="1" type="ORF">B0I22_1581</name>
</gene>
<accession>A0A4R8I529</accession>
<dbReference type="OrthoDB" id="1272783at2"/>
<protein>
    <submittedName>
        <fullName evidence="1">Uncharacterized protein</fullName>
    </submittedName>
</protein>
<organism evidence="1 2">
    <name type="scientific">Epilithonimonas xixisoli</name>
    <dbReference type="NCBI Taxonomy" id="1476462"/>
    <lineage>
        <taxon>Bacteria</taxon>
        <taxon>Pseudomonadati</taxon>
        <taxon>Bacteroidota</taxon>
        <taxon>Flavobacteriia</taxon>
        <taxon>Flavobacteriales</taxon>
        <taxon>Weeksellaceae</taxon>
        <taxon>Chryseobacterium group</taxon>
        <taxon>Epilithonimonas</taxon>
    </lineage>
</organism>
<proteinExistence type="predicted"/>
<keyword evidence="2" id="KW-1185">Reference proteome</keyword>
<dbReference type="RefSeq" id="WP_133944042.1">
    <property type="nucleotide sequence ID" value="NZ_SOEO01000002.1"/>
</dbReference>
<evidence type="ECO:0000313" key="1">
    <source>
        <dbReference type="EMBL" id="TDX83993.1"/>
    </source>
</evidence>
<reference evidence="1 2" key="1">
    <citation type="submission" date="2019-03" db="EMBL/GenBank/DDBJ databases">
        <title>Genomic Encyclopedia of Type Strains, Phase III (KMG-III): the genomes of soil and plant-associated and newly described type strains.</title>
        <authorList>
            <person name="Whitman W."/>
        </authorList>
    </citation>
    <scope>NUCLEOTIDE SEQUENCE [LARGE SCALE GENOMIC DNA]</scope>
    <source>
        <strain evidence="1 2">CGMCC 1.12802</strain>
    </source>
</reference>
<dbReference type="Proteomes" id="UP000295313">
    <property type="component" value="Unassembled WGS sequence"/>
</dbReference>
<name>A0A4R8I529_9FLAO</name>
<sequence>MRIGKEITLELRKAKIEICEEFYQNMMTFSNYAQLATMYFKGSDWSMENDFPRLELLRKHKVGLLSVGMVTDVKETYNNIRYLAVFGDSEVNINYSGYSVAQVIIRHNSKVKIIVKDESKIQINILDNAEIEIDCQDNAVVSVYDYGKNTKIKTSGNIKITPSKWQK</sequence>
<dbReference type="EMBL" id="SOEO01000002">
    <property type="protein sequence ID" value="TDX83993.1"/>
    <property type="molecule type" value="Genomic_DNA"/>
</dbReference>
<evidence type="ECO:0000313" key="2">
    <source>
        <dbReference type="Proteomes" id="UP000295313"/>
    </source>
</evidence>
<dbReference type="AlphaFoldDB" id="A0A4R8I529"/>